<evidence type="ECO:0000256" key="1">
    <source>
        <dbReference type="ARBA" id="ARBA00005437"/>
    </source>
</evidence>
<dbReference type="Proteomes" id="UP000824890">
    <property type="component" value="Unassembled WGS sequence"/>
</dbReference>
<keyword evidence="3" id="KW-1185">Reference proteome</keyword>
<dbReference type="SUPFAM" id="SSF54518">
    <property type="entry name" value="Tubby C-terminal domain-like"/>
    <property type="match status" value="2"/>
</dbReference>
<dbReference type="InterPro" id="IPR007612">
    <property type="entry name" value="LOR"/>
</dbReference>
<sequence length="352" mass="39906">MTKFPNTYEESLCDSKAAVVLTVWRKSLLFNCDGFTVYNSNGNLVFRVDNYMNSPKDNIKLSLGDCWAVYDGETQRDPIFTAKKNVSILTNKRSLAWVSAKKTILYEVEGSYGQKSCKIVDVRNKKKTAEIKRKDAMVGGGSFGKDVFKLIVESDMEPRVAMALTIILDQIKMTKVHPKFPNTYEESLCDSKAAVVLTVWRKSLLFNCDGFTVYNSNGNLVFRVDNYMNSTRDNIKLSMGDCWAVYDGETQRDPIFTAKKNVSILTNKRSLAWVSAKKTILYEVEGSYGQRSCKIVDVRRNKRKTAEIKRKDAMVGGGSFGKDVFKLIVEPEMEPRVAMALTIILDKMFRSY</sequence>
<comment type="caution">
    <text evidence="2">The sequence shown here is derived from an EMBL/GenBank/DDBJ whole genome shotgun (WGS) entry which is preliminary data.</text>
</comment>
<dbReference type="Pfam" id="PF04525">
    <property type="entry name" value="LOR"/>
    <property type="match status" value="2"/>
</dbReference>
<dbReference type="Gene3D" id="2.40.160.200">
    <property type="entry name" value="LURP1-related"/>
    <property type="match status" value="2"/>
</dbReference>
<gene>
    <name evidence="2" type="ORF">HID58_052128</name>
</gene>
<dbReference type="InterPro" id="IPR025659">
    <property type="entry name" value="Tubby-like_C"/>
</dbReference>
<dbReference type="PANTHER" id="PTHR31087">
    <property type="match status" value="1"/>
</dbReference>
<evidence type="ECO:0000313" key="2">
    <source>
        <dbReference type="EMBL" id="KAH0889699.1"/>
    </source>
</evidence>
<evidence type="ECO:0000313" key="3">
    <source>
        <dbReference type="Proteomes" id="UP000824890"/>
    </source>
</evidence>
<proteinExistence type="inferred from homology"/>
<dbReference type="InterPro" id="IPR038595">
    <property type="entry name" value="LOR_sf"/>
</dbReference>
<protein>
    <submittedName>
        <fullName evidence="2">Uncharacterized protein</fullName>
    </submittedName>
</protein>
<organism evidence="2 3">
    <name type="scientific">Brassica napus</name>
    <name type="common">Rape</name>
    <dbReference type="NCBI Taxonomy" id="3708"/>
    <lineage>
        <taxon>Eukaryota</taxon>
        <taxon>Viridiplantae</taxon>
        <taxon>Streptophyta</taxon>
        <taxon>Embryophyta</taxon>
        <taxon>Tracheophyta</taxon>
        <taxon>Spermatophyta</taxon>
        <taxon>Magnoliopsida</taxon>
        <taxon>eudicotyledons</taxon>
        <taxon>Gunneridae</taxon>
        <taxon>Pentapetalae</taxon>
        <taxon>rosids</taxon>
        <taxon>malvids</taxon>
        <taxon>Brassicales</taxon>
        <taxon>Brassicaceae</taxon>
        <taxon>Brassiceae</taxon>
        <taxon>Brassica</taxon>
    </lineage>
</organism>
<accession>A0ABQ8AAY0</accession>
<dbReference type="PANTHER" id="PTHR31087:SF113">
    <property type="entry name" value="PROTEIN LURP-ONE-RELATED 8"/>
    <property type="match status" value="1"/>
</dbReference>
<dbReference type="EMBL" id="JAGKQM010000013">
    <property type="protein sequence ID" value="KAH0889699.1"/>
    <property type="molecule type" value="Genomic_DNA"/>
</dbReference>
<name>A0ABQ8AAY0_BRANA</name>
<comment type="similarity">
    <text evidence="1">Belongs to the LOR family.</text>
</comment>
<reference evidence="2 3" key="1">
    <citation type="submission" date="2021-05" db="EMBL/GenBank/DDBJ databases">
        <title>Genome Assembly of Synthetic Allotetraploid Brassica napus Reveals Homoeologous Exchanges between Subgenomes.</title>
        <authorList>
            <person name="Davis J.T."/>
        </authorList>
    </citation>
    <scope>NUCLEOTIDE SEQUENCE [LARGE SCALE GENOMIC DNA]</scope>
    <source>
        <strain evidence="3">cv. Da-Ae</strain>
        <tissue evidence="2">Seedling</tissue>
    </source>
</reference>